<dbReference type="Proteomes" id="UP000067738">
    <property type="component" value="Chromosome"/>
</dbReference>
<evidence type="ECO:0000313" key="3">
    <source>
        <dbReference type="Proteomes" id="UP000067738"/>
    </source>
</evidence>
<organism evidence="2 3">
    <name type="scientific">Methanobrevibacter millerae</name>
    <dbReference type="NCBI Taxonomy" id="230361"/>
    <lineage>
        <taxon>Archaea</taxon>
        <taxon>Methanobacteriati</taxon>
        <taxon>Methanobacteriota</taxon>
        <taxon>Methanomada group</taxon>
        <taxon>Methanobacteria</taxon>
        <taxon>Methanobacteriales</taxon>
        <taxon>Methanobacteriaceae</taxon>
        <taxon>Methanobrevibacter</taxon>
    </lineage>
</organism>
<sequence length="86" mass="10012">MSCGGSYSYSCDDEEDDDSYAPSDEPMPIELSNEAWNLYLDFKENLALIKINEALEHNDKDYNNWNRKAIILEALNRYAESEECYD</sequence>
<gene>
    <name evidence="2" type="ORF">sm9_1217</name>
</gene>
<reference evidence="2 3" key="1">
    <citation type="submission" date="2015-04" db="EMBL/GenBank/DDBJ databases">
        <title>The complete genome sequence of the rumen methanogen Methanobrevibacter millerae SM9.</title>
        <authorList>
            <person name="Leahy S.C."/>
            <person name="Kelly W.J."/>
            <person name="Pacheco D.M."/>
            <person name="Li D."/>
            <person name="Altermann E."/>
            <person name="Attwood G.T."/>
        </authorList>
    </citation>
    <scope>NUCLEOTIDE SEQUENCE [LARGE SCALE GENOMIC DNA]</scope>
    <source>
        <strain evidence="2 3">SM9</strain>
    </source>
</reference>
<dbReference type="EMBL" id="CP011266">
    <property type="protein sequence ID" value="ALT68998.1"/>
    <property type="molecule type" value="Genomic_DNA"/>
</dbReference>
<feature type="compositionally biased region" description="Low complexity" evidence="1">
    <location>
        <begin position="1"/>
        <end position="10"/>
    </location>
</feature>
<dbReference type="InterPro" id="IPR011990">
    <property type="entry name" value="TPR-like_helical_dom_sf"/>
</dbReference>
<accession>A0A0U3DM07</accession>
<dbReference type="SUPFAM" id="SSF48452">
    <property type="entry name" value="TPR-like"/>
    <property type="match status" value="1"/>
</dbReference>
<dbReference type="PATRIC" id="fig|230361.4.peg.1260"/>
<dbReference type="KEGG" id="mmil:sm9_1217"/>
<evidence type="ECO:0000313" key="2">
    <source>
        <dbReference type="EMBL" id="ALT68998.1"/>
    </source>
</evidence>
<keyword evidence="3" id="KW-1185">Reference proteome</keyword>
<proteinExistence type="predicted"/>
<dbReference type="Gene3D" id="1.25.40.10">
    <property type="entry name" value="Tetratricopeptide repeat domain"/>
    <property type="match status" value="1"/>
</dbReference>
<evidence type="ECO:0000256" key="1">
    <source>
        <dbReference type="SAM" id="MobiDB-lite"/>
    </source>
</evidence>
<feature type="region of interest" description="Disordered" evidence="1">
    <location>
        <begin position="1"/>
        <end position="26"/>
    </location>
</feature>
<protein>
    <submittedName>
        <fullName evidence="2">TPR repeat-containing protein</fullName>
    </submittedName>
</protein>
<name>A0A0U3DM07_9EURY</name>
<dbReference type="AlphaFoldDB" id="A0A0U3DM07"/>